<dbReference type="Pfam" id="PF00535">
    <property type="entry name" value="Glycos_transf_2"/>
    <property type="match status" value="1"/>
</dbReference>
<reference evidence="2 3" key="1">
    <citation type="submission" date="2019-09" db="EMBL/GenBank/DDBJ databases">
        <title>Bifidobacterium canis sp. nov., isolated from the digestive tract of German Shepherd dog puppy.</title>
        <authorList>
            <person name="Bunesova V."/>
        </authorList>
    </citation>
    <scope>NUCLEOTIDE SEQUENCE [LARGE SCALE GENOMIC DNA]</scope>
    <source>
        <strain evidence="2 3">GSD1FS</strain>
    </source>
</reference>
<dbReference type="EMBL" id="WNLP01000005">
    <property type="protein sequence ID" value="MUH59884.1"/>
    <property type="molecule type" value="Genomic_DNA"/>
</dbReference>
<accession>A0A7K1J5F3</accession>
<keyword evidence="2" id="KW-0808">Transferase</keyword>
<dbReference type="PANTHER" id="PTHR43685">
    <property type="entry name" value="GLYCOSYLTRANSFERASE"/>
    <property type="match status" value="1"/>
</dbReference>
<dbReference type="InterPro" id="IPR001173">
    <property type="entry name" value="Glyco_trans_2-like"/>
</dbReference>
<dbReference type="RefSeq" id="WP_196425040.1">
    <property type="nucleotide sequence ID" value="NZ_WNLP01000005.1"/>
</dbReference>
<dbReference type="CDD" id="cd00761">
    <property type="entry name" value="Glyco_tranf_GTA_type"/>
    <property type="match status" value="1"/>
</dbReference>
<dbReference type="SUPFAM" id="SSF53448">
    <property type="entry name" value="Nucleotide-diphospho-sugar transferases"/>
    <property type="match status" value="1"/>
</dbReference>
<dbReference type="AlphaFoldDB" id="A0A7K1J5F3"/>
<evidence type="ECO:0000313" key="3">
    <source>
        <dbReference type="Proteomes" id="UP000487882"/>
    </source>
</evidence>
<dbReference type="Proteomes" id="UP000487882">
    <property type="component" value="Unassembled WGS sequence"/>
</dbReference>
<dbReference type="InterPro" id="IPR050834">
    <property type="entry name" value="Glycosyltransf_2"/>
</dbReference>
<gene>
    <name evidence="2" type="ORF">GSD1FS_1227</name>
</gene>
<dbReference type="Gene3D" id="3.90.550.10">
    <property type="entry name" value="Spore Coat Polysaccharide Biosynthesis Protein SpsA, Chain A"/>
    <property type="match status" value="1"/>
</dbReference>
<sequence length="192" mass="20980">MPSKTPAVSIVIPVYNADPTYLQQCLESVQAQDCNNVEVIVVDDGSTDTGTVRMCESFSNVFTVLHQSNQGVAAARNNGIAHASGEWVAFIDADDWIAPTFLSRLAELGRRSDADIVICDCMVERGSHSAMNHFSPSIVLSHGMMRRACALCCRFSGKTNITIRRTSPLEYLGRNCTEHNFSAITTCTSLWA</sequence>
<organism evidence="2 3">
    <name type="scientific">Bifidobacterium canis</name>
    <dbReference type="NCBI Taxonomy" id="2610880"/>
    <lineage>
        <taxon>Bacteria</taxon>
        <taxon>Bacillati</taxon>
        <taxon>Actinomycetota</taxon>
        <taxon>Actinomycetes</taxon>
        <taxon>Bifidobacteriales</taxon>
        <taxon>Bifidobacteriaceae</taxon>
        <taxon>Bifidobacterium</taxon>
    </lineage>
</organism>
<dbReference type="PANTHER" id="PTHR43685:SF2">
    <property type="entry name" value="GLYCOSYLTRANSFERASE 2-LIKE DOMAIN-CONTAINING PROTEIN"/>
    <property type="match status" value="1"/>
</dbReference>
<comment type="caution">
    <text evidence="2">The sequence shown here is derived from an EMBL/GenBank/DDBJ whole genome shotgun (WGS) entry which is preliminary data.</text>
</comment>
<evidence type="ECO:0000313" key="2">
    <source>
        <dbReference type="EMBL" id="MUH59884.1"/>
    </source>
</evidence>
<feature type="domain" description="Glycosyltransferase 2-like" evidence="1">
    <location>
        <begin position="9"/>
        <end position="132"/>
    </location>
</feature>
<dbReference type="InterPro" id="IPR029044">
    <property type="entry name" value="Nucleotide-diphossugar_trans"/>
</dbReference>
<name>A0A7K1J5F3_9BIFI</name>
<proteinExistence type="predicted"/>
<evidence type="ECO:0000259" key="1">
    <source>
        <dbReference type="Pfam" id="PF00535"/>
    </source>
</evidence>
<protein>
    <submittedName>
        <fullName evidence="2">Glycosyltransferase, group 2 family protein</fullName>
    </submittedName>
</protein>
<keyword evidence="3" id="KW-1185">Reference proteome</keyword>
<dbReference type="GO" id="GO:0016740">
    <property type="term" value="F:transferase activity"/>
    <property type="evidence" value="ECO:0007669"/>
    <property type="project" value="UniProtKB-KW"/>
</dbReference>